<evidence type="ECO:0000313" key="2">
    <source>
        <dbReference type="Proteomes" id="UP000307440"/>
    </source>
</evidence>
<dbReference type="OrthoDB" id="2934473at2759"/>
<sequence length="347" mass="39789">MDDFNKFMDNYLSHDSELVQSIQEYHNLLIGDSLISEAIDEPIPLSSVLDWFHQFIDASIDIGHTLQAGEDMGNIYLTTKELIEIIKEDLDLYIGVRELSPGRQRSQSDEGPYALKTIHSKSGIFSAIVWRVVTYSTMFSREWPMVFSNPEHAKEIIKTAREIDDRAYEDEYFCWSSAYSNCINQRRMEVIDQAWSWLGESSDEWLALESLNPTFLHCYDFFQPPEMHSGRFPTLGKYCTFQLICDLHYAGVCQAPTFDDLARHIVDCNRTSLNTLRKLGVVTESGQGNSQKARILAVREGIQQVQKHLNSVIRASSSEILSSDWIGIKHLLTSFRQLISQRRICGI</sequence>
<proteinExistence type="predicted"/>
<accession>A0A5C3KVE6</accession>
<dbReference type="AlphaFoldDB" id="A0A5C3KVE6"/>
<dbReference type="Proteomes" id="UP000307440">
    <property type="component" value="Unassembled WGS sequence"/>
</dbReference>
<organism evidence="1 2">
    <name type="scientific">Coprinopsis marcescibilis</name>
    <name type="common">Agaric fungus</name>
    <name type="synonym">Psathyrella marcescibilis</name>
    <dbReference type="NCBI Taxonomy" id="230819"/>
    <lineage>
        <taxon>Eukaryota</taxon>
        <taxon>Fungi</taxon>
        <taxon>Dikarya</taxon>
        <taxon>Basidiomycota</taxon>
        <taxon>Agaricomycotina</taxon>
        <taxon>Agaricomycetes</taxon>
        <taxon>Agaricomycetidae</taxon>
        <taxon>Agaricales</taxon>
        <taxon>Agaricineae</taxon>
        <taxon>Psathyrellaceae</taxon>
        <taxon>Coprinopsis</taxon>
    </lineage>
</organism>
<protein>
    <submittedName>
        <fullName evidence="1">Uncharacterized protein</fullName>
    </submittedName>
</protein>
<reference evidence="1 2" key="1">
    <citation type="journal article" date="2019" name="Nat. Ecol. Evol.">
        <title>Megaphylogeny resolves global patterns of mushroom evolution.</title>
        <authorList>
            <person name="Varga T."/>
            <person name="Krizsan K."/>
            <person name="Foldi C."/>
            <person name="Dima B."/>
            <person name="Sanchez-Garcia M."/>
            <person name="Sanchez-Ramirez S."/>
            <person name="Szollosi G.J."/>
            <person name="Szarkandi J.G."/>
            <person name="Papp V."/>
            <person name="Albert L."/>
            <person name="Andreopoulos W."/>
            <person name="Angelini C."/>
            <person name="Antonin V."/>
            <person name="Barry K.W."/>
            <person name="Bougher N.L."/>
            <person name="Buchanan P."/>
            <person name="Buyck B."/>
            <person name="Bense V."/>
            <person name="Catcheside P."/>
            <person name="Chovatia M."/>
            <person name="Cooper J."/>
            <person name="Damon W."/>
            <person name="Desjardin D."/>
            <person name="Finy P."/>
            <person name="Geml J."/>
            <person name="Haridas S."/>
            <person name="Hughes K."/>
            <person name="Justo A."/>
            <person name="Karasinski D."/>
            <person name="Kautmanova I."/>
            <person name="Kiss B."/>
            <person name="Kocsube S."/>
            <person name="Kotiranta H."/>
            <person name="LaButti K.M."/>
            <person name="Lechner B.E."/>
            <person name="Liimatainen K."/>
            <person name="Lipzen A."/>
            <person name="Lukacs Z."/>
            <person name="Mihaltcheva S."/>
            <person name="Morgado L.N."/>
            <person name="Niskanen T."/>
            <person name="Noordeloos M.E."/>
            <person name="Ohm R.A."/>
            <person name="Ortiz-Santana B."/>
            <person name="Ovrebo C."/>
            <person name="Racz N."/>
            <person name="Riley R."/>
            <person name="Savchenko A."/>
            <person name="Shiryaev A."/>
            <person name="Soop K."/>
            <person name="Spirin V."/>
            <person name="Szebenyi C."/>
            <person name="Tomsovsky M."/>
            <person name="Tulloss R.E."/>
            <person name="Uehling J."/>
            <person name="Grigoriev I.V."/>
            <person name="Vagvolgyi C."/>
            <person name="Papp T."/>
            <person name="Martin F.M."/>
            <person name="Miettinen O."/>
            <person name="Hibbett D.S."/>
            <person name="Nagy L.G."/>
        </authorList>
    </citation>
    <scope>NUCLEOTIDE SEQUENCE [LARGE SCALE GENOMIC DNA]</scope>
    <source>
        <strain evidence="1 2">CBS 121175</strain>
    </source>
</reference>
<name>A0A5C3KVE6_COPMA</name>
<gene>
    <name evidence="1" type="ORF">FA15DRAFT_704647</name>
</gene>
<keyword evidence="2" id="KW-1185">Reference proteome</keyword>
<evidence type="ECO:0000313" key="1">
    <source>
        <dbReference type="EMBL" id="TFK24307.1"/>
    </source>
</evidence>
<dbReference type="EMBL" id="ML210202">
    <property type="protein sequence ID" value="TFK24307.1"/>
    <property type="molecule type" value="Genomic_DNA"/>
</dbReference>